<name>A0A7K3MD22_9ACTN</name>
<reference evidence="3 4" key="1">
    <citation type="submission" date="2019-11" db="EMBL/GenBank/DDBJ databases">
        <authorList>
            <person name="Li X.-J."/>
            <person name="Feng X.-M."/>
        </authorList>
    </citation>
    <scope>NUCLEOTIDE SEQUENCE [LARGE SCALE GENOMIC DNA]</scope>
    <source>
        <strain evidence="3 4">XMNu-373</strain>
    </source>
</reference>
<dbReference type="Gene3D" id="3.30.420.40">
    <property type="match status" value="2"/>
</dbReference>
<dbReference type="InterPro" id="IPR000600">
    <property type="entry name" value="ROK"/>
</dbReference>
<gene>
    <name evidence="3" type="ORF">F7O44_27835</name>
</gene>
<evidence type="ECO:0000256" key="2">
    <source>
        <dbReference type="SAM" id="MobiDB-lite"/>
    </source>
</evidence>
<evidence type="ECO:0000313" key="3">
    <source>
        <dbReference type="EMBL" id="NDL60892.1"/>
    </source>
</evidence>
<dbReference type="Proteomes" id="UP000460435">
    <property type="component" value="Unassembled WGS sequence"/>
</dbReference>
<comment type="similarity">
    <text evidence="1">Belongs to the ROK (NagC/XylR) family.</text>
</comment>
<dbReference type="PANTHER" id="PTHR18964">
    <property type="entry name" value="ROK (REPRESSOR, ORF, KINASE) FAMILY"/>
    <property type="match status" value="1"/>
</dbReference>
<evidence type="ECO:0000256" key="1">
    <source>
        <dbReference type="ARBA" id="ARBA00006479"/>
    </source>
</evidence>
<comment type="caution">
    <text evidence="3">The sequence shown here is derived from an EMBL/GenBank/DDBJ whole genome shotgun (WGS) entry which is preliminary data.</text>
</comment>
<protein>
    <submittedName>
        <fullName evidence="3">ROK family protein</fullName>
    </submittedName>
</protein>
<dbReference type="Pfam" id="PF00480">
    <property type="entry name" value="ROK"/>
    <property type="match status" value="1"/>
</dbReference>
<organism evidence="3 4">
    <name type="scientific">Phytoactinopolyspora mesophila</name>
    <dbReference type="NCBI Taxonomy" id="2650750"/>
    <lineage>
        <taxon>Bacteria</taxon>
        <taxon>Bacillati</taxon>
        <taxon>Actinomycetota</taxon>
        <taxon>Actinomycetes</taxon>
        <taxon>Jiangellales</taxon>
        <taxon>Jiangellaceae</taxon>
        <taxon>Phytoactinopolyspora</taxon>
    </lineage>
</organism>
<dbReference type="PROSITE" id="PS01125">
    <property type="entry name" value="ROK"/>
    <property type="match status" value="1"/>
</dbReference>
<dbReference type="PANTHER" id="PTHR18964:SF173">
    <property type="entry name" value="GLUCOKINASE"/>
    <property type="match status" value="1"/>
</dbReference>
<dbReference type="InterPro" id="IPR036390">
    <property type="entry name" value="WH_DNA-bd_sf"/>
</dbReference>
<dbReference type="InterPro" id="IPR043129">
    <property type="entry name" value="ATPase_NBD"/>
</dbReference>
<proteinExistence type="inferred from homology"/>
<keyword evidence="4" id="KW-1185">Reference proteome</keyword>
<dbReference type="Gene3D" id="1.10.10.10">
    <property type="entry name" value="Winged helix-like DNA-binding domain superfamily/Winged helix DNA-binding domain"/>
    <property type="match status" value="1"/>
</dbReference>
<dbReference type="InterPro" id="IPR049874">
    <property type="entry name" value="ROK_cs"/>
</dbReference>
<dbReference type="SUPFAM" id="SSF53067">
    <property type="entry name" value="Actin-like ATPase domain"/>
    <property type="match status" value="1"/>
</dbReference>
<dbReference type="EMBL" id="WLZY01000015">
    <property type="protein sequence ID" value="NDL60892.1"/>
    <property type="molecule type" value="Genomic_DNA"/>
</dbReference>
<feature type="region of interest" description="Disordered" evidence="2">
    <location>
        <begin position="1"/>
        <end position="47"/>
    </location>
</feature>
<accession>A0A7K3MD22</accession>
<dbReference type="InterPro" id="IPR036388">
    <property type="entry name" value="WH-like_DNA-bd_sf"/>
</dbReference>
<dbReference type="SUPFAM" id="SSF46785">
    <property type="entry name" value="Winged helix' DNA-binding domain"/>
    <property type="match status" value="1"/>
</dbReference>
<evidence type="ECO:0000313" key="4">
    <source>
        <dbReference type="Proteomes" id="UP000460435"/>
    </source>
</evidence>
<sequence length="447" mass="46261">MWDPSSDDATGSNARTAVRRQDVHPAGPDLTEPPGVAKTTRPAPEAAWADPRFGVGALFQLLRDGRPRTRAQLAGETGLARSTITQRVDALLAANLISPADKAASSGGRPPTQFVFNPEARIVLAADIGATHVRLAVTDLAGALLTETGVDLPVAAGPEQVLAWVVEHGRQLIKDTGRSSTGLAGIGVGLPGPVEHSTGRPVSPPIMPGWDGFDVAGLLEEQLGTVALVDNDVNIMALGEHFSHWRDAPHLMFVKVATGIGCGLISHGHLHRGAQGAAGDLGHVQVPRHSESDEAVWTGLGDDTPCHCGNTGCLEAVASGTAVATALREHGLDATSSREVVALARGGSFEALQLLRQAGRDIGGVLAAAVSLFNPSVIVVGGSLSQAGEHLIAGVREVVYRRSLPLATQHLRIVQSRTGERAGIVGAAVMVIDHALSPGQINTFANA</sequence>
<dbReference type="AlphaFoldDB" id="A0A7K3MD22"/>